<evidence type="ECO:0000256" key="1">
    <source>
        <dbReference type="SAM" id="MobiDB-lite"/>
    </source>
</evidence>
<sequence>MTEAERRLWYHLRAHRFGGHKFRRQVPVGPYIVDFLHHGAGLVVEADGGQHNGPAGDGERDAWLQRHGYRVLRFWNHEILQNTQVVLEVIWNALGARLSPEPSPPAPLPQAGEGSKARL</sequence>
<evidence type="ECO:0000313" key="4">
    <source>
        <dbReference type="Proteomes" id="UP000029392"/>
    </source>
</evidence>
<dbReference type="CDD" id="cd01038">
    <property type="entry name" value="Endonuclease_DUF559"/>
    <property type="match status" value="1"/>
</dbReference>
<evidence type="ECO:0000313" key="3">
    <source>
        <dbReference type="EMBL" id="KFN49113.1"/>
    </source>
</evidence>
<evidence type="ECO:0000259" key="2">
    <source>
        <dbReference type="Pfam" id="PF04480"/>
    </source>
</evidence>
<feature type="region of interest" description="Disordered" evidence="1">
    <location>
        <begin position="98"/>
        <end position="119"/>
    </location>
</feature>
<protein>
    <recommendedName>
        <fullName evidence="2">DUF559 domain-containing protein</fullName>
    </recommendedName>
</protein>
<gene>
    <name evidence="3" type="ORF">N790_05450</name>
</gene>
<proteinExistence type="predicted"/>
<dbReference type="STRING" id="1384054.N790_05450"/>
<dbReference type="InterPro" id="IPR007569">
    <property type="entry name" value="DUF559"/>
</dbReference>
<reference evidence="3 4" key="1">
    <citation type="submission" date="2013-09" db="EMBL/GenBank/DDBJ databases">
        <title>Genome sequencing of Arenimonas malthae.</title>
        <authorList>
            <person name="Chen F."/>
            <person name="Wang G."/>
        </authorList>
    </citation>
    <scope>NUCLEOTIDE SEQUENCE [LARGE SCALE GENOMIC DNA]</scope>
    <source>
        <strain evidence="3 4">CC-JY-1</strain>
    </source>
</reference>
<dbReference type="InterPro" id="IPR047216">
    <property type="entry name" value="Endonuclease_DUF559_bact"/>
</dbReference>
<dbReference type="Gene3D" id="3.40.960.10">
    <property type="entry name" value="VSR Endonuclease"/>
    <property type="match status" value="1"/>
</dbReference>
<dbReference type="eggNOG" id="COG2852">
    <property type="taxonomic scope" value="Bacteria"/>
</dbReference>
<dbReference type="Pfam" id="PF04480">
    <property type="entry name" value="DUF559"/>
    <property type="match status" value="1"/>
</dbReference>
<dbReference type="EMBL" id="AVCH01000133">
    <property type="protein sequence ID" value="KFN49113.1"/>
    <property type="molecule type" value="Genomic_DNA"/>
</dbReference>
<accession>A0A091B8Y3</accession>
<comment type="caution">
    <text evidence="3">The sequence shown here is derived from an EMBL/GenBank/DDBJ whole genome shotgun (WGS) entry which is preliminary data.</text>
</comment>
<dbReference type="SUPFAM" id="SSF52980">
    <property type="entry name" value="Restriction endonuclease-like"/>
    <property type="match status" value="1"/>
</dbReference>
<feature type="domain" description="DUF559" evidence="2">
    <location>
        <begin position="1"/>
        <end position="94"/>
    </location>
</feature>
<name>A0A091B8Y3_9GAMM</name>
<dbReference type="AlphaFoldDB" id="A0A091B8Y3"/>
<keyword evidence="4" id="KW-1185">Reference proteome</keyword>
<dbReference type="Proteomes" id="UP000029392">
    <property type="component" value="Unassembled WGS sequence"/>
</dbReference>
<dbReference type="PANTHER" id="PTHR38590:SF1">
    <property type="entry name" value="BLL0828 PROTEIN"/>
    <property type="match status" value="1"/>
</dbReference>
<organism evidence="3 4">
    <name type="scientific">Arenimonas malthae CC-JY-1</name>
    <dbReference type="NCBI Taxonomy" id="1384054"/>
    <lineage>
        <taxon>Bacteria</taxon>
        <taxon>Pseudomonadati</taxon>
        <taxon>Pseudomonadota</taxon>
        <taxon>Gammaproteobacteria</taxon>
        <taxon>Lysobacterales</taxon>
        <taxon>Lysobacteraceae</taxon>
        <taxon>Arenimonas</taxon>
    </lineage>
</organism>
<dbReference type="InterPro" id="IPR011335">
    <property type="entry name" value="Restrct_endonuc-II-like"/>
</dbReference>
<dbReference type="PANTHER" id="PTHR38590">
    <property type="entry name" value="BLL0828 PROTEIN"/>
    <property type="match status" value="1"/>
</dbReference>